<evidence type="ECO:0000313" key="2">
    <source>
        <dbReference type="Proteomes" id="UP000515153"/>
    </source>
</evidence>
<dbReference type="RefSeq" id="XP_030979074.1">
    <property type="nucleotide sequence ID" value="XM_031128285.1"/>
</dbReference>
<accession>A0A6P8AW34</accession>
<reference evidence="3" key="2">
    <citation type="submission" date="2019-10" db="EMBL/GenBank/DDBJ databases">
        <authorList>
            <consortium name="NCBI Genome Project"/>
        </authorList>
    </citation>
    <scope>NUCLEOTIDE SEQUENCE</scope>
    <source>
        <strain evidence="3">NI907</strain>
    </source>
</reference>
<dbReference type="Gene3D" id="3.90.1200.10">
    <property type="match status" value="1"/>
</dbReference>
<proteinExistence type="predicted"/>
<dbReference type="InterPro" id="IPR011009">
    <property type="entry name" value="Kinase-like_dom_sf"/>
</dbReference>
<keyword evidence="2" id="KW-1185">Reference proteome</keyword>
<dbReference type="GeneID" id="41963194"/>
<feature type="domain" description="Aminoglycoside phosphotransferase" evidence="1">
    <location>
        <begin position="100"/>
        <end position="256"/>
    </location>
</feature>
<dbReference type="SUPFAM" id="SSF56112">
    <property type="entry name" value="Protein kinase-like (PK-like)"/>
    <property type="match status" value="1"/>
</dbReference>
<reference evidence="3" key="3">
    <citation type="submission" date="2025-08" db="UniProtKB">
        <authorList>
            <consortium name="RefSeq"/>
        </authorList>
    </citation>
    <scope>IDENTIFICATION</scope>
    <source>
        <strain evidence="3">NI907</strain>
    </source>
</reference>
<gene>
    <name evidence="3" type="ORF">PgNI_08286</name>
</gene>
<evidence type="ECO:0000313" key="3">
    <source>
        <dbReference type="RefSeq" id="XP_030979074.1"/>
    </source>
</evidence>
<dbReference type="Pfam" id="PF01636">
    <property type="entry name" value="APH"/>
    <property type="match status" value="1"/>
</dbReference>
<organism evidence="2 3">
    <name type="scientific">Pyricularia grisea</name>
    <name type="common">Crabgrass-specific blast fungus</name>
    <name type="synonym">Magnaporthe grisea</name>
    <dbReference type="NCBI Taxonomy" id="148305"/>
    <lineage>
        <taxon>Eukaryota</taxon>
        <taxon>Fungi</taxon>
        <taxon>Dikarya</taxon>
        <taxon>Ascomycota</taxon>
        <taxon>Pezizomycotina</taxon>
        <taxon>Sordariomycetes</taxon>
        <taxon>Sordariomycetidae</taxon>
        <taxon>Magnaporthales</taxon>
        <taxon>Pyriculariaceae</taxon>
        <taxon>Pyricularia</taxon>
    </lineage>
</organism>
<dbReference type="OrthoDB" id="25129at2759"/>
<dbReference type="AlphaFoldDB" id="A0A6P8AW34"/>
<sequence>MTSISAASAPAHPHHWSGGINSYLSANNIDCKSATPITAGTSCYLWRLDGFLCPSHPVESPAVLKCADSTPKFSDDAVSPARLAIEIRALNSPVVGAATRAEPSVRVPTVLRETANGLVMSWAGDVNLLEAFTKGLPLNYADIGARIGRWLGNLQTAGMKAGPSGFDLVNPELARFYNPGGYLDMLVKSAIPDPAESAAVLASLRAAQTARTLTAWDFRPMNNLLSSASGPRPEIYIVDWELAQFGEAVGDVAMWAVEAMVLEDKHGNHGMLEGFLKAYKANSAGIINEAFEAKAGMLTGVMLTYFMRIAPRLWGSTEEEVTHWRQRAVEFLRAGAKRDMKFLKSSEIGTLMR</sequence>
<dbReference type="Proteomes" id="UP000515153">
    <property type="component" value="Chromosome V"/>
</dbReference>
<dbReference type="KEGG" id="pgri:PgNI_08286"/>
<name>A0A6P8AW34_PYRGI</name>
<protein>
    <recommendedName>
        <fullName evidence="1">Aminoglycoside phosphotransferase domain-containing protein</fullName>
    </recommendedName>
</protein>
<evidence type="ECO:0000259" key="1">
    <source>
        <dbReference type="Pfam" id="PF01636"/>
    </source>
</evidence>
<reference evidence="2 3" key="1">
    <citation type="journal article" date="2019" name="Mol. Biol. Evol.">
        <title>Blast fungal genomes show frequent chromosomal changes, gene gains and losses, and effector gene turnover.</title>
        <authorList>
            <person name="Gomez Luciano L.B."/>
            <person name="Jason Tsai I."/>
            <person name="Chuma I."/>
            <person name="Tosa Y."/>
            <person name="Chen Y.H."/>
            <person name="Li J.Y."/>
            <person name="Li M.Y."/>
            <person name="Jade Lu M.Y."/>
            <person name="Nakayashiki H."/>
            <person name="Li W.H."/>
        </authorList>
    </citation>
    <scope>NUCLEOTIDE SEQUENCE [LARGE SCALE GENOMIC DNA]</scope>
    <source>
        <strain evidence="2 3">NI907</strain>
    </source>
</reference>
<dbReference type="InterPro" id="IPR002575">
    <property type="entry name" value="Aminoglycoside_PTrfase"/>
</dbReference>